<evidence type="ECO:0000256" key="1">
    <source>
        <dbReference type="ARBA" id="ARBA00038357"/>
    </source>
</evidence>
<dbReference type="Gene3D" id="3.10.120.10">
    <property type="entry name" value="Cytochrome b5-like heme/steroid binding domain"/>
    <property type="match status" value="1"/>
</dbReference>
<keyword evidence="5" id="KW-1185">Reference proteome</keyword>
<accession>A0A4U5N4K5</accession>
<dbReference type="Proteomes" id="UP000298663">
    <property type="component" value="Unassembled WGS sequence"/>
</dbReference>
<dbReference type="STRING" id="34508.A0A4U5N4K5"/>
<dbReference type="GO" id="GO:0016020">
    <property type="term" value="C:membrane"/>
    <property type="evidence" value="ECO:0007669"/>
    <property type="project" value="TreeGrafter"/>
</dbReference>
<dbReference type="AlphaFoldDB" id="A0A4U5N4K5"/>
<protein>
    <recommendedName>
        <fullName evidence="3">Cytochrome b5 heme-binding domain-containing protein</fullName>
    </recommendedName>
</protein>
<evidence type="ECO:0000256" key="2">
    <source>
        <dbReference type="SAM" id="MobiDB-lite"/>
    </source>
</evidence>
<reference evidence="4 5" key="1">
    <citation type="journal article" date="2015" name="Genome Biol.">
        <title>Comparative genomics of Steinernema reveals deeply conserved gene regulatory networks.</title>
        <authorList>
            <person name="Dillman A.R."/>
            <person name="Macchietto M."/>
            <person name="Porter C.F."/>
            <person name="Rogers A."/>
            <person name="Williams B."/>
            <person name="Antoshechkin I."/>
            <person name="Lee M.M."/>
            <person name="Goodwin Z."/>
            <person name="Lu X."/>
            <person name="Lewis E.E."/>
            <person name="Goodrich-Blair H."/>
            <person name="Stock S.P."/>
            <person name="Adams B.J."/>
            <person name="Sternberg P.W."/>
            <person name="Mortazavi A."/>
        </authorList>
    </citation>
    <scope>NUCLEOTIDE SEQUENCE [LARGE SCALE GENOMIC DNA]</scope>
    <source>
        <strain evidence="4 5">ALL</strain>
    </source>
</reference>
<name>A0A4U5N4K5_STECR</name>
<dbReference type="Pfam" id="PF00173">
    <property type="entry name" value="Cyt-b5"/>
    <property type="match status" value="1"/>
</dbReference>
<dbReference type="PANTHER" id="PTHR10281">
    <property type="entry name" value="MEMBRANE-ASSOCIATED PROGESTERONE RECEPTOR COMPONENT-RELATED"/>
    <property type="match status" value="1"/>
</dbReference>
<feature type="region of interest" description="Disordered" evidence="2">
    <location>
        <begin position="1"/>
        <end position="27"/>
    </location>
</feature>
<comment type="similarity">
    <text evidence="1">Belongs to the cytochrome b5 family. MAPR subfamily.</text>
</comment>
<evidence type="ECO:0000313" key="4">
    <source>
        <dbReference type="EMBL" id="TKR77429.1"/>
    </source>
</evidence>
<reference evidence="4 5" key="2">
    <citation type="journal article" date="2019" name="G3 (Bethesda)">
        <title>Hybrid Assembly of the Genome of the Entomopathogenic Nematode Steinernema carpocapsae Identifies the X-Chromosome.</title>
        <authorList>
            <person name="Serra L."/>
            <person name="Macchietto M."/>
            <person name="Macias-Munoz A."/>
            <person name="McGill C.J."/>
            <person name="Rodriguez I.M."/>
            <person name="Rodriguez B."/>
            <person name="Murad R."/>
            <person name="Mortazavi A."/>
        </authorList>
    </citation>
    <scope>NUCLEOTIDE SEQUENCE [LARGE SCALE GENOMIC DNA]</scope>
    <source>
        <strain evidence="4 5">ALL</strain>
    </source>
</reference>
<proteinExistence type="inferred from homology"/>
<comment type="caution">
    <text evidence="4">The sequence shown here is derived from an EMBL/GenBank/DDBJ whole genome shotgun (WGS) entry which is preliminary data.</text>
</comment>
<feature type="compositionally biased region" description="Basic and acidic residues" evidence="2">
    <location>
        <begin position="350"/>
        <end position="363"/>
    </location>
</feature>
<dbReference type="SMART" id="SM01117">
    <property type="entry name" value="Cyt-b5"/>
    <property type="match status" value="1"/>
</dbReference>
<dbReference type="SUPFAM" id="SSF55856">
    <property type="entry name" value="Cytochrome b5-like heme/steroid binding domain"/>
    <property type="match status" value="1"/>
</dbReference>
<dbReference type="InterPro" id="IPR001199">
    <property type="entry name" value="Cyt_B5-like_heme/steroid-bd"/>
</dbReference>
<dbReference type="PANTHER" id="PTHR10281:SF4">
    <property type="entry name" value="NEUFERRICIN"/>
    <property type="match status" value="1"/>
</dbReference>
<feature type="domain" description="Cytochrome b5 heme-binding" evidence="3">
    <location>
        <begin position="158"/>
        <end position="254"/>
    </location>
</feature>
<dbReference type="InterPro" id="IPR050577">
    <property type="entry name" value="MAPR/NEUFC/NENF-like"/>
</dbReference>
<evidence type="ECO:0000313" key="5">
    <source>
        <dbReference type="Proteomes" id="UP000298663"/>
    </source>
</evidence>
<gene>
    <name evidence="4" type="ORF">L596_018404</name>
</gene>
<sequence length="385" mass="42959">MLQTLFTAPSHRNPDLTAQGTGNRSPRDLWKSPNISAFAVYLSPSAPPASPPTEMTPRLFLPKPPLLVKPLIACASLIAISAFLAAHYELESPVLPALSWAWNKLNEFDVIRDNVEALKTYVGVDEESQMYAKERASGGRHPGSDVNVDFRATGLPMFTREQLQLFDGTRPSKPVYLALLGRVYDVEKGRKHYGKGGGYHFFAGKDATRAFVSGDFTDEGLVDDVEGLSEQDLLGIHDWVTFYERDYKLVGILQGTYYDANGKMTQRLKEVKQLIDKAKEWRNSQAKESEVFPPCNSEWHKDSGGRVWCTTKSGGIHREWVGVPRKLFNSATKSHRCACVKNFGPPLATHDEHGKRGDLDHPNLQEYDECSPTSMSCKLPSRDDA</sequence>
<evidence type="ECO:0000259" key="3">
    <source>
        <dbReference type="SMART" id="SM01117"/>
    </source>
</evidence>
<dbReference type="OrthoDB" id="10257697at2759"/>
<dbReference type="GO" id="GO:0012505">
    <property type="term" value="C:endomembrane system"/>
    <property type="evidence" value="ECO:0007669"/>
    <property type="project" value="TreeGrafter"/>
</dbReference>
<dbReference type="InterPro" id="IPR036400">
    <property type="entry name" value="Cyt_B5-like_heme/steroid_sf"/>
</dbReference>
<organism evidence="4 5">
    <name type="scientific">Steinernema carpocapsae</name>
    <name type="common">Entomopathogenic nematode</name>
    <dbReference type="NCBI Taxonomy" id="34508"/>
    <lineage>
        <taxon>Eukaryota</taxon>
        <taxon>Metazoa</taxon>
        <taxon>Ecdysozoa</taxon>
        <taxon>Nematoda</taxon>
        <taxon>Chromadorea</taxon>
        <taxon>Rhabditida</taxon>
        <taxon>Tylenchina</taxon>
        <taxon>Panagrolaimomorpha</taxon>
        <taxon>Strongyloidoidea</taxon>
        <taxon>Steinernematidae</taxon>
        <taxon>Steinernema</taxon>
    </lineage>
</organism>
<feature type="region of interest" description="Disordered" evidence="2">
    <location>
        <begin position="350"/>
        <end position="385"/>
    </location>
</feature>
<dbReference type="EMBL" id="AZBU02000005">
    <property type="protein sequence ID" value="TKR77429.1"/>
    <property type="molecule type" value="Genomic_DNA"/>
</dbReference>